<keyword evidence="3" id="KW-0378">Hydrolase</keyword>
<proteinExistence type="inferred from homology"/>
<organism evidence="3 4">
    <name type="scientific">Lentinus brumalis</name>
    <dbReference type="NCBI Taxonomy" id="2498619"/>
    <lineage>
        <taxon>Eukaryota</taxon>
        <taxon>Fungi</taxon>
        <taxon>Dikarya</taxon>
        <taxon>Basidiomycota</taxon>
        <taxon>Agaricomycotina</taxon>
        <taxon>Agaricomycetes</taxon>
        <taxon>Polyporales</taxon>
        <taxon>Polyporaceae</taxon>
        <taxon>Lentinus</taxon>
    </lineage>
</organism>
<feature type="domain" description="Isochorismatase-like" evidence="2">
    <location>
        <begin position="12"/>
        <end position="163"/>
    </location>
</feature>
<reference evidence="3 4" key="1">
    <citation type="journal article" date="2018" name="Biotechnol. Biofuels">
        <title>Integrative visual omics of the white-rot fungus Polyporus brumalis exposes the biotechnological potential of its oxidative enzymes for delignifying raw plant biomass.</title>
        <authorList>
            <person name="Miyauchi S."/>
            <person name="Rancon A."/>
            <person name="Drula E."/>
            <person name="Hage H."/>
            <person name="Chaduli D."/>
            <person name="Favel A."/>
            <person name="Grisel S."/>
            <person name="Henrissat B."/>
            <person name="Herpoel-Gimbert I."/>
            <person name="Ruiz-Duenas F.J."/>
            <person name="Chevret D."/>
            <person name="Hainaut M."/>
            <person name="Lin J."/>
            <person name="Wang M."/>
            <person name="Pangilinan J."/>
            <person name="Lipzen A."/>
            <person name="Lesage-Meessen L."/>
            <person name="Navarro D."/>
            <person name="Riley R."/>
            <person name="Grigoriev I.V."/>
            <person name="Zhou S."/>
            <person name="Raouche S."/>
            <person name="Rosso M.N."/>
        </authorList>
    </citation>
    <scope>NUCLEOTIDE SEQUENCE [LARGE SCALE GENOMIC DNA]</scope>
    <source>
        <strain evidence="3 4">BRFM 1820</strain>
    </source>
</reference>
<dbReference type="OrthoDB" id="269496at2759"/>
<dbReference type="Proteomes" id="UP000256964">
    <property type="component" value="Unassembled WGS sequence"/>
</dbReference>
<dbReference type="PANTHER" id="PTHR14119">
    <property type="entry name" value="HYDROLASE"/>
    <property type="match status" value="1"/>
</dbReference>
<evidence type="ECO:0000313" key="3">
    <source>
        <dbReference type="EMBL" id="RDX53045.1"/>
    </source>
</evidence>
<keyword evidence="4" id="KW-1185">Reference proteome</keyword>
<dbReference type="GO" id="GO:0016787">
    <property type="term" value="F:hydrolase activity"/>
    <property type="evidence" value="ECO:0007669"/>
    <property type="project" value="UniProtKB-KW"/>
</dbReference>
<dbReference type="InterPro" id="IPR000868">
    <property type="entry name" value="Isochorismatase-like_dom"/>
</dbReference>
<sequence>MAAVTRLIPGRSVLFVCDVQTRFRTFVHGFDHVVATGTKMFKLAKVLDLPVIVTEQNPRALGSTVPELDTSPLGSLFLGAYEKTAFSMAIPPVMELLQKHDLKSVILFGIESHVCVLQSALDLLERGYDVHVLADGISSTRKEEVPIAVERMRRAGAQITTSESAAFELQADANKPNFKFFSRIIKEEGESTTKALEGLVSSYSKL</sequence>
<comment type="similarity">
    <text evidence="1">Belongs to the isochorismatase family.</text>
</comment>
<dbReference type="EMBL" id="KZ857388">
    <property type="protein sequence ID" value="RDX53045.1"/>
    <property type="molecule type" value="Genomic_DNA"/>
</dbReference>
<dbReference type="CDD" id="cd01012">
    <property type="entry name" value="YcaC_related"/>
    <property type="match status" value="1"/>
</dbReference>
<dbReference type="AlphaFoldDB" id="A0A371DKJ8"/>
<dbReference type="PANTHER" id="PTHR14119:SF3">
    <property type="entry name" value="ISOCHORISMATASE DOMAIN-CONTAINING PROTEIN 2"/>
    <property type="match status" value="1"/>
</dbReference>
<dbReference type="STRING" id="139420.A0A371DKJ8"/>
<evidence type="ECO:0000259" key="2">
    <source>
        <dbReference type="Pfam" id="PF00857"/>
    </source>
</evidence>
<dbReference type="InterPro" id="IPR036380">
    <property type="entry name" value="Isochorismatase-like_sf"/>
</dbReference>
<protein>
    <submittedName>
        <fullName evidence="3">Isochorismatase hydrolase</fullName>
    </submittedName>
</protein>
<dbReference type="InterPro" id="IPR050993">
    <property type="entry name" value="Isochorismatase_domain"/>
</dbReference>
<dbReference type="SUPFAM" id="SSF52499">
    <property type="entry name" value="Isochorismatase-like hydrolases"/>
    <property type="match status" value="1"/>
</dbReference>
<name>A0A371DKJ8_9APHY</name>
<accession>A0A371DKJ8</accession>
<evidence type="ECO:0000313" key="4">
    <source>
        <dbReference type="Proteomes" id="UP000256964"/>
    </source>
</evidence>
<dbReference type="Gene3D" id="3.40.50.850">
    <property type="entry name" value="Isochorismatase-like"/>
    <property type="match status" value="1"/>
</dbReference>
<gene>
    <name evidence="3" type="ORF">OH76DRAFT_64465</name>
</gene>
<evidence type="ECO:0000256" key="1">
    <source>
        <dbReference type="ARBA" id="ARBA00006336"/>
    </source>
</evidence>
<dbReference type="Pfam" id="PF00857">
    <property type="entry name" value="Isochorismatase"/>
    <property type="match status" value="1"/>
</dbReference>